<protein>
    <submittedName>
        <fullName evidence="2">Uncharacterized protein</fullName>
    </submittedName>
</protein>
<dbReference type="PANTHER" id="PTHR33480:SF5">
    <property type="entry name" value="SI:DKEY-51D8.9"/>
    <property type="match status" value="1"/>
</dbReference>
<keyword evidence="3" id="KW-1185">Reference proteome</keyword>
<evidence type="ECO:0000313" key="2">
    <source>
        <dbReference type="EMBL" id="RXN22441.1"/>
    </source>
</evidence>
<dbReference type="AlphaFoldDB" id="A0A498MNJ5"/>
<gene>
    <name evidence="2" type="ORF">ROHU_006733</name>
</gene>
<dbReference type="EMBL" id="QBIY01012592">
    <property type="protein sequence ID" value="RXN22441.1"/>
    <property type="molecule type" value="Genomic_DNA"/>
</dbReference>
<organism evidence="2 3">
    <name type="scientific">Labeo rohita</name>
    <name type="common">Indian major carp</name>
    <name type="synonym">Cyprinus rohita</name>
    <dbReference type="NCBI Taxonomy" id="84645"/>
    <lineage>
        <taxon>Eukaryota</taxon>
        <taxon>Metazoa</taxon>
        <taxon>Chordata</taxon>
        <taxon>Craniata</taxon>
        <taxon>Vertebrata</taxon>
        <taxon>Euteleostomi</taxon>
        <taxon>Actinopterygii</taxon>
        <taxon>Neopterygii</taxon>
        <taxon>Teleostei</taxon>
        <taxon>Ostariophysi</taxon>
        <taxon>Cypriniformes</taxon>
        <taxon>Cyprinidae</taxon>
        <taxon>Labeoninae</taxon>
        <taxon>Labeonini</taxon>
        <taxon>Labeo</taxon>
    </lineage>
</organism>
<feature type="compositionally biased region" description="Basic and acidic residues" evidence="1">
    <location>
        <begin position="576"/>
        <end position="591"/>
    </location>
</feature>
<name>A0A498MNJ5_LABRO</name>
<feature type="region of interest" description="Disordered" evidence="1">
    <location>
        <begin position="576"/>
        <end position="641"/>
    </location>
</feature>
<dbReference type="PANTHER" id="PTHR33480">
    <property type="entry name" value="SET DOMAIN-CONTAINING PROTEIN-RELATED"/>
    <property type="match status" value="1"/>
</dbReference>
<dbReference type="Proteomes" id="UP000290572">
    <property type="component" value="Unassembled WGS sequence"/>
</dbReference>
<comment type="caution">
    <text evidence="2">The sequence shown here is derived from an EMBL/GenBank/DDBJ whole genome shotgun (WGS) entry which is preliminary data.</text>
</comment>
<evidence type="ECO:0000256" key="1">
    <source>
        <dbReference type="SAM" id="MobiDB-lite"/>
    </source>
</evidence>
<reference evidence="2 3" key="1">
    <citation type="submission" date="2018-03" db="EMBL/GenBank/DDBJ databases">
        <title>Draft genome sequence of Rohu Carp (Labeo rohita).</title>
        <authorList>
            <person name="Das P."/>
            <person name="Kushwaha B."/>
            <person name="Joshi C.G."/>
            <person name="Kumar D."/>
            <person name="Nagpure N.S."/>
            <person name="Sahoo L."/>
            <person name="Das S.P."/>
            <person name="Bit A."/>
            <person name="Patnaik S."/>
            <person name="Meher P.K."/>
            <person name="Jayasankar P."/>
            <person name="Koringa P.G."/>
            <person name="Patel N.V."/>
            <person name="Hinsu A.T."/>
            <person name="Kumar R."/>
            <person name="Pandey M."/>
            <person name="Agarwal S."/>
            <person name="Srivastava S."/>
            <person name="Singh M."/>
            <person name="Iquebal M.A."/>
            <person name="Jaiswal S."/>
            <person name="Angadi U.B."/>
            <person name="Kumar N."/>
            <person name="Raza M."/>
            <person name="Shah T.M."/>
            <person name="Rai A."/>
            <person name="Jena J.K."/>
        </authorList>
    </citation>
    <scope>NUCLEOTIDE SEQUENCE [LARGE SCALE GENOMIC DNA]</scope>
    <source>
        <strain evidence="2">DASCIFA01</strain>
        <tissue evidence="2">Testis</tissue>
    </source>
</reference>
<dbReference type="STRING" id="84645.A0A498MNJ5"/>
<evidence type="ECO:0000313" key="3">
    <source>
        <dbReference type="Proteomes" id="UP000290572"/>
    </source>
</evidence>
<proteinExistence type="predicted"/>
<accession>A0A498MNJ5</accession>
<sequence length="641" mass="70575">MATAFANRGISRSTWPSSIASGLLSKQSGGTCPEAPAPGSLGAWAGVTYWSAYGKFVWGGGVCSEVEQQVHALVSCAAVDGSKEVCSEVEQQVHALVSCAAVDGSKEVCSEVEQQVHALVSCAAVDGSKEVCSEVEQQVHALVSCAAVDGSKEDSEVEFSSENLSDEEYVPNSVSESSDISIASPEKLLNIKNTEVFCIKSTAEIQNGRPCQESVIGKDSLPKVPVCTAQLDVPSRKVKQVQISEVHSDVSVGNTENTVEDITGTGEDPSLQSSNISSSVSKKNYCYICGKPQSKFTRHLKIHENSNVDVARALALPKHSKERQKLLNKLRNKGNYEHNADVLANGTGLLKLRRKPKKRYDSKDYVHCMYCHAMFLRRDLWRHVRNCLSKPVEDQAVPGRTRVLSLATMSNAALCQQISQGVWKLLTVMKDDDISAAVRSDFCILQLAQSFYNKHGQDPTKYDYIRQKLREVGRLLLILRKEFSVQTLEDAVRPANFNVVIQAVKKVLNLKNHELDQVADFLGHDIRVHREYYRLPEATTQLAKISKLLLAMEKDSLSNLQGKTLEEIEIEDKLDFSDSEHSEDSDAEEAHLQTQTETDTDPALGGPSKGMKKARRPVVNPPSTSDGMSIHLTQPAYPLRY</sequence>
<feature type="region of interest" description="Disordered" evidence="1">
    <location>
        <begin position="256"/>
        <end position="277"/>
    </location>
</feature>